<evidence type="ECO:0000256" key="2">
    <source>
        <dbReference type="ARBA" id="ARBA00023172"/>
    </source>
</evidence>
<dbReference type="PROSITE" id="PS51898">
    <property type="entry name" value="TYR_RECOMBINASE"/>
    <property type="match status" value="1"/>
</dbReference>
<feature type="domain" description="Tyr recombinase" evidence="3">
    <location>
        <begin position="156"/>
        <end position="333"/>
    </location>
</feature>
<dbReference type="InterPro" id="IPR002104">
    <property type="entry name" value="Integrase_catalytic"/>
</dbReference>
<dbReference type="InterPro" id="IPR010998">
    <property type="entry name" value="Integrase_recombinase_N"/>
</dbReference>
<keyword evidence="2" id="KW-0233">DNA recombination</keyword>
<dbReference type="InterPro" id="IPR013762">
    <property type="entry name" value="Integrase-like_cat_sf"/>
</dbReference>
<dbReference type="EMBL" id="JAQQFR010000016">
    <property type="protein sequence ID" value="MFL9880844.1"/>
    <property type="molecule type" value="Genomic_DNA"/>
</dbReference>
<sequence>MSLPAGMRARHRATKTYYFLDTGEKPRREIPLGSDYHLAVMKWAELTVSKAATTNSITFRYVAGRYVKDVIPTKARRTQIDNLKELDWLYKFFDDGAAILDDIEPKHIRQYLDWREAKVRANREKALFSHIWNYARGKGLTNKANPCAGIKGNAETGRDIYVEDAVYRAVWDAAGDTLRDAIDLAYLTGQRPADVLKLSHADIKDGALVVRQNKTGKLLRVAIEGQLAAVIKRISERKVVGTTLICTSAGQPMTAYMLRGAFGRARTAAANSHPKLAAQIKAYQFRDLRAKAGTDKEESEGMGAAQDQLGHTTATMTSHYVRHRKGKLVTPTK</sequence>
<evidence type="ECO:0000259" key="3">
    <source>
        <dbReference type="PROSITE" id="PS51898"/>
    </source>
</evidence>
<dbReference type="Pfam" id="PF00589">
    <property type="entry name" value="Phage_integrase"/>
    <property type="match status" value="1"/>
</dbReference>
<keyword evidence="1" id="KW-0238">DNA-binding</keyword>
<name>A0ABW8ZFX6_9BURK</name>
<protein>
    <submittedName>
        <fullName evidence="4">Tyrosine-type recombinase/integrase</fullName>
    </submittedName>
</protein>
<dbReference type="InterPro" id="IPR011010">
    <property type="entry name" value="DNA_brk_join_enz"/>
</dbReference>
<keyword evidence="5" id="KW-1185">Reference proteome</keyword>
<organism evidence="4 5">
    <name type="scientific">Herbaspirillum rhizosphaerae</name>
    <dbReference type="NCBI Taxonomy" id="346179"/>
    <lineage>
        <taxon>Bacteria</taxon>
        <taxon>Pseudomonadati</taxon>
        <taxon>Pseudomonadota</taxon>
        <taxon>Betaproteobacteria</taxon>
        <taxon>Burkholderiales</taxon>
        <taxon>Oxalobacteraceae</taxon>
        <taxon>Herbaspirillum</taxon>
    </lineage>
</organism>
<proteinExistence type="predicted"/>
<gene>
    <name evidence="4" type="ORF">PQR63_20770</name>
</gene>
<dbReference type="Gene3D" id="1.10.443.10">
    <property type="entry name" value="Intergrase catalytic core"/>
    <property type="match status" value="1"/>
</dbReference>
<evidence type="ECO:0000313" key="5">
    <source>
        <dbReference type="Proteomes" id="UP001629214"/>
    </source>
</evidence>
<evidence type="ECO:0000256" key="1">
    <source>
        <dbReference type="ARBA" id="ARBA00023125"/>
    </source>
</evidence>
<reference evidence="4 5" key="1">
    <citation type="journal article" date="2024" name="Chem. Sci.">
        <title>Discovery of megapolipeptins by genome mining of a Burkholderiales bacteria collection.</title>
        <authorList>
            <person name="Paulo B.S."/>
            <person name="Recchia M.J.J."/>
            <person name="Lee S."/>
            <person name="Fergusson C.H."/>
            <person name="Romanowski S.B."/>
            <person name="Hernandez A."/>
            <person name="Krull N."/>
            <person name="Liu D.Y."/>
            <person name="Cavanagh H."/>
            <person name="Bos A."/>
            <person name="Gray C.A."/>
            <person name="Murphy B.T."/>
            <person name="Linington R.G."/>
            <person name="Eustaquio A.S."/>
        </authorList>
    </citation>
    <scope>NUCLEOTIDE SEQUENCE [LARGE SCALE GENOMIC DNA]</scope>
    <source>
        <strain evidence="4 5">RL21-008-BIB-B</strain>
    </source>
</reference>
<evidence type="ECO:0000313" key="4">
    <source>
        <dbReference type="EMBL" id="MFL9880844.1"/>
    </source>
</evidence>
<dbReference type="Gene3D" id="1.10.150.130">
    <property type="match status" value="1"/>
</dbReference>
<dbReference type="SUPFAM" id="SSF56349">
    <property type="entry name" value="DNA breaking-rejoining enzymes"/>
    <property type="match status" value="1"/>
</dbReference>
<dbReference type="RefSeq" id="WP_408169851.1">
    <property type="nucleotide sequence ID" value="NZ_JAQQFR010000016.1"/>
</dbReference>
<dbReference type="Proteomes" id="UP001629214">
    <property type="component" value="Unassembled WGS sequence"/>
</dbReference>
<comment type="caution">
    <text evidence="4">The sequence shown here is derived from an EMBL/GenBank/DDBJ whole genome shotgun (WGS) entry which is preliminary data.</text>
</comment>
<accession>A0ABW8ZFX6</accession>